<proteinExistence type="predicted"/>
<dbReference type="EMBL" id="JACWZY010000015">
    <property type="protein sequence ID" value="MBD2702481.1"/>
    <property type="molecule type" value="Genomic_DNA"/>
</dbReference>
<protein>
    <submittedName>
        <fullName evidence="1">Uncharacterized protein</fullName>
    </submittedName>
</protein>
<keyword evidence="2" id="KW-1185">Reference proteome</keyword>
<comment type="caution">
    <text evidence="1">The sequence shown here is derived from an EMBL/GenBank/DDBJ whole genome shotgun (WGS) entry which is preliminary data.</text>
</comment>
<name>A0A926XYI0_9BACT</name>
<reference evidence="1" key="1">
    <citation type="submission" date="2020-09" db="EMBL/GenBank/DDBJ databases">
        <authorList>
            <person name="Kim M.K."/>
        </authorList>
    </citation>
    <scope>NUCLEOTIDE SEQUENCE</scope>
    <source>
        <strain evidence="1">BT702</strain>
    </source>
</reference>
<accession>A0A926XYI0</accession>
<organism evidence="1 2">
    <name type="scientific">Spirosoma profusum</name>
    <dbReference type="NCBI Taxonomy" id="2771354"/>
    <lineage>
        <taxon>Bacteria</taxon>
        <taxon>Pseudomonadati</taxon>
        <taxon>Bacteroidota</taxon>
        <taxon>Cytophagia</taxon>
        <taxon>Cytophagales</taxon>
        <taxon>Cytophagaceae</taxon>
        <taxon>Spirosoma</taxon>
    </lineage>
</organism>
<evidence type="ECO:0000313" key="1">
    <source>
        <dbReference type="EMBL" id="MBD2702481.1"/>
    </source>
</evidence>
<dbReference type="AlphaFoldDB" id="A0A926XYI0"/>
<sequence length="220" mass="21758">MACLLFSLVALRSFGQETQPTSLSVEEPKKVLGAIQDTSITPGVSATLAQGDAATTHLDNAVAALNKGDKATSTQELQTGIAGLEAQAKTDKTSFKDKLLAQASKLKALLPLIPDGALGNGVLGKAVSLAKLASGGSKLEGLLAAGSLLGKGSQLTSGLSGIGSALSGLGGGTQSSGQSLITKALSTVGKLNQGGLVAKAAEPVVKTEVSSLLNLIKGAL</sequence>
<evidence type="ECO:0000313" key="2">
    <source>
        <dbReference type="Proteomes" id="UP000598820"/>
    </source>
</evidence>
<gene>
    <name evidence="1" type="ORF">IC229_17670</name>
</gene>
<dbReference type="Proteomes" id="UP000598820">
    <property type="component" value="Unassembled WGS sequence"/>
</dbReference>